<proteinExistence type="predicted"/>
<reference evidence="1 2" key="2">
    <citation type="journal article" date="2013" name="Genome Biol. Evol.">
        <title>Genome sequencing of Giardia lamblia genotypes A2 and B isolates (DH and GS) and comparative analysis with the genomes of genotypes A1 and E (WB and Pig).</title>
        <authorList>
            <person name="Adam R.D."/>
            <person name="Dahlstrom E.W."/>
            <person name="Martens C.A."/>
            <person name="Bruno D.P."/>
            <person name="Barbian K.D."/>
            <person name="Ricklefs S.M."/>
            <person name="Hernandez M.M."/>
            <person name="Narla N.P."/>
            <person name="Patel R.B."/>
            <person name="Porcella S.F."/>
            <person name="Nash T.E."/>
        </authorList>
    </citation>
    <scope>NUCLEOTIDE SEQUENCE [LARGE SCALE GENOMIC DNA]</scope>
    <source>
        <strain evidence="1 2">GS</strain>
    </source>
</reference>
<gene>
    <name evidence="1" type="ORF">GSB_151861</name>
</gene>
<dbReference type="Proteomes" id="UP000018040">
    <property type="component" value="Unassembled WGS sequence"/>
</dbReference>
<organism evidence="1 2">
    <name type="scientific">Giardia intestinalis</name>
    <name type="common">Giardia lamblia</name>
    <dbReference type="NCBI Taxonomy" id="5741"/>
    <lineage>
        <taxon>Eukaryota</taxon>
        <taxon>Metamonada</taxon>
        <taxon>Diplomonadida</taxon>
        <taxon>Hexamitidae</taxon>
        <taxon>Giardiinae</taxon>
        <taxon>Giardia</taxon>
    </lineage>
</organism>
<comment type="caution">
    <text evidence="1">The sequence shown here is derived from an EMBL/GenBank/DDBJ whole genome shotgun (WGS) entry which is preliminary data.</text>
</comment>
<protein>
    <submittedName>
        <fullName evidence="1">Amino acid transporter</fullName>
    </submittedName>
</protein>
<dbReference type="AlphaFoldDB" id="V6TSD9"/>
<evidence type="ECO:0000313" key="1">
    <source>
        <dbReference type="EMBL" id="ESU41242.1"/>
    </source>
</evidence>
<name>V6TSD9_GIAIN</name>
<sequence>MIATHMLDTHTRPIIAAVLGHTKEGTSSGTS</sequence>
<accession>V6TSD9</accession>
<reference evidence="2" key="1">
    <citation type="submission" date="2012-02" db="EMBL/GenBank/DDBJ databases">
        <title>Genome sequencing of Giardia lamblia Genotypes A2 and B isolates (DH and GS) and comparative analysis with the genomes of Genotypes A1 and E (WB and Pig).</title>
        <authorList>
            <person name="Adam R."/>
            <person name="Dahlstrom E."/>
            <person name="Martens C."/>
            <person name="Bruno D."/>
            <person name="Barbian K."/>
            <person name="Porcella S.F."/>
            <person name="Nash T."/>
        </authorList>
    </citation>
    <scope>NUCLEOTIDE SEQUENCE</scope>
    <source>
        <strain evidence="2">GS</strain>
    </source>
</reference>
<dbReference type="EMBL" id="AHHH01000138">
    <property type="protein sequence ID" value="ESU41242.1"/>
    <property type="molecule type" value="Genomic_DNA"/>
</dbReference>
<evidence type="ECO:0000313" key="2">
    <source>
        <dbReference type="Proteomes" id="UP000018040"/>
    </source>
</evidence>